<dbReference type="PROSITE" id="PS51375">
    <property type="entry name" value="PPR"/>
    <property type="match status" value="4"/>
</dbReference>
<evidence type="ECO:0000256" key="1">
    <source>
        <dbReference type="ARBA" id="ARBA00022737"/>
    </source>
</evidence>
<reference evidence="3" key="1">
    <citation type="submission" date="2024-03" db="EMBL/GenBank/DDBJ databases">
        <authorList>
            <consortium name="ELIXIR-Norway"/>
            <consortium name="Elixir Norway"/>
        </authorList>
    </citation>
    <scope>NUCLEOTIDE SEQUENCE</scope>
</reference>
<keyword evidence="4" id="KW-1185">Reference proteome</keyword>
<dbReference type="InterPro" id="IPR046848">
    <property type="entry name" value="E_motif"/>
</dbReference>
<organism evidence="3 4">
    <name type="scientific">Sphagnum jensenii</name>
    <dbReference type="NCBI Taxonomy" id="128206"/>
    <lineage>
        <taxon>Eukaryota</taxon>
        <taxon>Viridiplantae</taxon>
        <taxon>Streptophyta</taxon>
        <taxon>Embryophyta</taxon>
        <taxon>Bryophyta</taxon>
        <taxon>Sphagnophytina</taxon>
        <taxon>Sphagnopsida</taxon>
        <taxon>Sphagnales</taxon>
        <taxon>Sphagnaceae</taxon>
        <taxon>Sphagnum</taxon>
    </lineage>
</organism>
<dbReference type="Pfam" id="PF20431">
    <property type="entry name" value="E_motif"/>
    <property type="match status" value="1"/>
</dbReference>
<feature type="repeat" description="PPR" evidence="2">
    <location>
        <begin position="269"/>
        <end position="299"/>
    </location>
</feature>
<dbReference type="EMBL" id="OZ023710">
    <property type="protein sequence ID" value="CAK9883380.1"/>
    <property type="molecule type" value="Genomic_DNA"/>
</dbReference>
<accession>A0ABP1C4V0</accession>
<protein>
    <recommendedName>
        <fullName evidence="5">Pentatricopeptide repeat-containing protein</fullName>
    </recommendedName>
</protein>
<dbReference type="Pfam" id="PF01535">
    <property type="entry name" value="PPR"/>
    <property type="match status" value="1"/>
</dbReference>
<dbReference type="Gene3D" id="1.25.40.10">
    <property type="entry name" value="Tetratricopeptide repeat domain"/>
    <property type="match status" value="4"/>
</dbReference>
<dbReference type="NCBIfam" id="TIGR00756">
    <property type="entry name" value="PPR"/>
    <property type="match status" value="5"/>
</dbReference>
<dbReference type="PANTHER" id="PTHR47926:SF455">
    <property type="entry name" value="PENTACOTRIPEPTIDE-REPEAT REGION OF PRORP DOMAIN-CONTAINING PROTEIN"/>
    <property type="match status" value="1"/>
</dbReference>
<feature type="repeat" description="PPR" evidence="2">
    <location>
        <begin position="168"/>
        <end position="202"/>
    </location>
</feature>
<name>A0ABP1C4V0_9BRYO</name>
<dbReference type="Proteomes" id="UP001497522">
    <property type="component" value="Chromosome 9"/>
</dbReference>
<sequence length="640" mass="69628">MKGTECMMQLVPLLVSLKSSRRANCATVAYNRLLLAGRRSSHFYRKGVEEHDDDMAVLGAAAAAAAPTVAKMGSFLAPVQPGEIGDVPKEAGLVRSVASQVTIFTRTLNQCTGNSSNALEEGRWVHAKIKQAGLDTHIVVGTVLVSMYVRCGSLHDALQVFHRMPQRNVVSWTAMISGCAQLGDSLGAFKLFACMKSAGMTPNKVTFISILSACTSQEALDNGKKIHAEVIKAGLESDVRVGTALLSMYARCGSPVDAQAAFDGIHHKNVYSWTALLTMYCKHNDLHNASQVFHKMPTRDAVAWNVMIAGYSQHLEYANHVLTVFDQMQQEGVKPTKVTFMIVLSACADLTAVEEGSQVHAQITKAGFETDFCVGSALVDMYAKCGSLADARHVFDKMPNKDTIAWTAVITGYAQHGDGKESIRLFREMVRQGVSPDEVTFVGLLTACSHMGFVDTGCHYFELMIQEHGIQPTLKHFGCMVHLLGRANCFDEAHKLITAMPIEPDSLTWGALLGACRVHNNVEVAELAAEEQLKLQPKNPAAVFMLLSNIYAAASRWNDVAKIRKVMKAGHEYLKLDLHGHTWIEGTVGAAKIARQDHVNTTSKVSTGTIEATPTPKPVALSAQIAQLKDAMLKKYSEIE</sequence>
<gene>
    <name evidence="3" type="ORF">CSSPJE1EN2_LOCUS24631</name>
</gene>
<evidence type="ECO:0000313" key="4">
    <source>
        <dbReference type="Proteomes" id="UP001497522"/>
    </source>
</evidence>
<feature type="repeat" description="PPR" evidence="2">
    <location>
        <begin position="402"/>
        <end position="436"/>
    </location>
</feature>
<dbReference type="InterPro" id="IPR011990">
    <property type="entry name" value="TPR-like_helical_dom_sf"/>
</dbReference>
<dbReference type="InterPro" id="IPR046960">
    <property type="entry name" value="PPR_At4g14850-like_plant"/>
</dbReference>
<evidence type="ECO:0000313" key="3">
    <source>
        <dbReference type="EMBL" id="CAK9883380.1"/>
    </source>
</evidence>
<evidence type="ECO:0008006" key="5">
    <source>
        <dbReference type="Google" id="ProtNLM"/>
    </source>
</evidence>
<dbReference type="Pfam" id="PF13041">
    <property type="entry name" value="PPR_2"/>
    <property type="match status" value="3"/>
</dbReference>
<evidence type="ECO:0000256" key="2">
    <source>
        <dbReference type="PROSITE-ProRule" id="PRU00708"/>
    </source>
</evidence>
<feature type="repeat" description="PPR" evidence="2">
    <location>
        <begin position="300"/>
        <end position="335"/>
    </location>
</feature>
<proteinExistence type="predicted"/>
<keyword evidence="1" id="KW-0677">Repeat</keyword>
<dbReference type="InterPro" id="IPR002885">
    <property type="entry name" value="PPR_rpt"/>
</dbReference>
<dbReference type="PANTHER" id="PTHR47926">
    <property type="entry name" value="PENTATRICOPEPTIDE REPEAT-CONTAINING PROTEIN"/>
    <property type="match status" value="1"/>
</dbReference>